<dbReference type="SUPFAM" id="SSF46689">
    <property type="entry name" value="Homeodomain-like"/>
    <property type="match status" value="1"/>
</dbReference>
<evidence type="ECO:0000256" key="2">
    <source>
        <dbReference type="SAM" id="MobiDB-lite"/>
    </source>
</evidence>
<evidence type="ECO:0000313" key="4">
    <source>
        <dbReference type="EMBL" id="GBP82415.1"/>
    </source>
</evidence>
<dbReference type="EMBL" id="BGZK01001563">
    <property type="protein sequence ID" value="GBP82415.1"/>
    <property type="molecule type" value="Genomic_DNA"/>
</dbReference>
<protein>
    <recommendedName>
        <fullName evidence="3">HTH psq-type domain-containing protein</fullName>
    </recommendedName>
</protein>
<name>A0A4C1Z734_EUMVA</name>
<feature type="region of interest" description="Disordered" evidence="2">
    <location>
        <begin position="22"/>
        <end position="50"/>
    </location>
</feature>
<dbReference type="Pfam" id="PF05225">
    <property type="entry name" value="HTH_psq"/>
    <property type="match status" value="1"/>
</dbReference>
<keyword evidence="5" id="KW-1185">Reference proteome</keyword>
<dbReference type="InterPro" id="IPR009057">
    <property type="entry name" value="Homeodomain-like_sf"/>
</dbReference>
<feature type="domain" description="HTH psq-type" evidence="3">
    <location>
        <begin position="49"/>
        <end position="80"/>
    </location>
</feature>
<dbReference type="OrthoDB" id="4327074at2759"/>
<comment type="subcellular location">
    <subcellularLocation>
        <location evidence="1">Nucleus</location>
    </subcellularLocation>
</comment>
<accession>A0A4C1Z734</accession>
<feature type="compositionally biased region" description="Basic and acidic residues" evidence="2">
    <location>
        <begin position="22"/>
        <end position="32"/>
    </location>
</feature>
<proteinExistence type="predicted"/>
<organism evidence="4 5">
    <name type="scientific">Eumeta variegata</name>
    <name type="common">Bagworm moth</name>
    <name type="synonym">Eumeta japonica</name>
    <dbReference type="NCBI Taxonomy" id="151549"/>
    <lineage>
        <taxon>Eukaryota</taxon>
        <taxon>Metazoa</taxon>
        <taxon>Ecdysozoa</taxon>
        <taxon>Arthropoda</taxon>
        <taxon>Hexapoda</taxon>
        <taxon>Insecta</taxon>
        <taxon>Pterygota</taxon>
        <taxon>Neoptera</taxon>
        <taxon>Endopterygota</taxon>
        <taxon>Lepidoptera</taxon>
        <taxon>Glossata</taxon>
        <taxon>Ditrysia</taxon>
        <taxon>Tineoidea</taxon>
        <taxon>Psychidae</taxon>
        <taxon>Oiketicinae</taxon>
        <taxon>Eumeta</taxon>
    </lineage>
</organism>
<gene>
    <name evidence="4" type="ORF">EVAR_99106_1</name>
</gene>
<evidence type="ECO:0000313" key="5">
    <source>
        <dbReference type="Proteomes" id="UP000299102"/>
    </source>
</evidence>
<dbReference type="InterPro" id="IPR007889">
    <property type="entry name" value="HTH_Psq"/>
</dbReference>
<evidence type="ECO:0000259" key="3">
    <source>
        <dbReference type="Pfam" id="PF05225"/>
    </source>
</evidence>
<evidence type="ECO:0000256" key="1">
    <source>
        <dbReference type="ARBA" id="ARBA00004123"/>
    </source>
</evidence>
<comment type="caution">
    <text evidence="4">The sequence shown here is derived from an EMBL/GenBank/DDBJ whole genome shotgun (WGS) entry which is preliminary data.</text>
</comment>
<dbReference type="AlphaFoldDB" id="A0A4C1Z734"/>
<sequence length="186" mass="21481">MQTIIDDRLSLRKRCPRWVPHKLADEQKDRRMPRINISPKPKRKRQQWDPEKMKLAVQAVQTKAMGYKKAVKMFSVPRTTKPTGTSYARVQGFNRAAVNEFFDILEAEYSKTLPCRSNFNVDETGLTIVQSKIPAVIGKRLMKGAPPGAIGKVHPSGWIQAHLFTEWFKHFLKRQIQQNSLQFFSS</sequence>
<dbReference type="GO" id="GO:0003677">
    <property type="term" value="F:DNA binding"/>
    <property type="evidence" value="ECO:0007669"/>
    <property type="project" value="InterPro"/>
</dbReference>
<dbReference type="Proteomes" id="UP000299102">
    <property type="component" value="Unassembled WGS sequence"/>
</dbReference>
<dbReference type="GO" id="GO:0005634">
    <property type="term" value="C:nucleus"/>
    <property type="evidence" value="ECO:0007669"/>
    <property type="project" value="UniProtKB-SubCell"/>
</dbReference>
<reference evidence="4 5" key="1">
    <citation type="journal article" date="2019" name="Commun. Biol.">
        <title>The bagworm genome reveals a unique fibroin gene that provides high tensile strength.</title>
        <authorList>
            <person name="Kono N."/>
            <person name="Nakamura H."/>
            <person name="Ohtoshi R."/>
            <person name="Tomita M."/>
            <person name="Numata K."/>
            <person name="Arakawa K."/>
        </authorList>
    </citation>
    <scope>NUCLEOTIDE SEQUENCE [LARGE SCALE GENOMIC DNA]</scope>
</reference>
<dbReference type="Gene3D" id="1.10.10.60">
    <property type="entry name" value="Homeodomain-like"/>
    <property type="match status" value="1"/>
</dbReference>